<dbReference type="AlphaFoldDB" id="A0A382G139"/>
<keyword evidence="2" id="KW-0285">Flavoprotein</keyword>
<dbReference type="InterPro" id="IPR036188">
    <property type="entry name" value="FAD/NAD-bd_sf"/>
</dbReference>
<feature type="non-terminal residue" evidence="7">
    <location>
        <position position="299"/>
    </location>
</feature>
<reference evidence="7" key="1">
    <citation type="submission" date="2018-05" db="EMBL/GenBank/DDBJ databases">
        <authorList>
            <person name="Lanie J.A."/>
            <person name="Ng W.-L."/>
            <person name="Kazmierczak K.M."/>
            <person name="Andrzejewski T.M."/>
            <person name="Davidsen T.M."/>
            <person name="Wayne K.J."/>
            <person name="Tettelin H."/>
            <person name="Glass J.I."/>
            <person name="Rusch D."/>
            <person name="Podicherti R."/>
            <person name="Tsui H.-C.T."/>
            <person name="Winkler M.E."/>
        </authorList>
    </citation>
    <scope>NUCLEOTIDE SEQUENCE</scope>
</reference>
<dbReference type="Gene3D" id="3.50.50.60">
    <property type="entry name" value="FAD/NAD(P)-binding domain"/>
    <property type="match status" value="1"/>
</dbReference>
<keyword evidence="4" id="KW-0521">NADP</keyword>
<evidence type="ECO:0000256" key="5">
    <source>
        <dbReference type="ARBA" id="ARBA00023002"/>
    </source>
</evidence>
<proteinExistence type="predicted"/>
<evidence type="ECO:0000256" key="3">
    <source>
        <dbReference type="ARBA" id="ARBA00022827"/>
    </source>
</evidence>
<dbReference type="InterPro" id="IPR055275">
    <property type="entry name" value="Ferredox_Rdtase"/>
</dbReference>
<dbReference type="PANTHER" id="PTHR48467:SF1">
    <property type="entry name" value="GLUTAMATE SYNTHASE 1 [NADH], CHLOROPLASTIC-LIKE"/>
    <property type="match status" value="1"/>
</dbReference>
<dbReference type="InterPro" id="IPR023753">
    <property type="entry name" value="FAD/NAD-binding_dom"/>
</dbReference>
<evidence type="ECO:0000256" key="2">
    <source>
        <dbReference type="ARBA" id="ARBA00022630"/>
    </source>
</evidence>
<dbReference type="PRINTS" id="PR00419">
    <property type="entry name" value="ADXRDTASE"/>
</dbReference>
<evidence type="ECO:0000256" key="4">
    <source>
        <dbReference type="ARBA" id="ARBA00022857"/>
    </source>
</evidence>
<dbReference type="PANTHER" id="PTHR48467">
    <property type="entry name" value="GLUTAMATE SYNTHASE 1 [NADH], CHLOROPLASTIC-LIKE"/>
    <property type="match status" value="1"/>
</dbReference>
<name>A0A382G139_9ZZZZ</name>
<dbReference type="GO" id="GO:0016491">
    <property type="term" value="F:oxidoreductase activity"/>
    <property type="evidence" value="ECO:0007669"/>
    <property type="project" value="UniProtKB-KW"/>
</dbReference>
<evidence type="ECO:0000313" key="7">
    <source>
        <dbReference type="EMBL" id="SVB68273.1"/>
    </source>
</evidence>
<keyword evidence="3" id="KW-0274">FAD</keyword>
<dbReference type="SUPFAM" id="SSF51971">
    <property type="entry name" value="Nucleotide-binding domain"/>
    <property type="match status" value="1"/>
</dbReference>
<evidence type="ECO:0000256" key="1">
    <source>
        <dbReference type="ARBA" id="ARBA00001974"/>
    </source>
</evidence>
<keyword evidence="5" id="KW-0560">Oxidoreductase</keyword>
<evidence type="ECO:0000259" key="6">
    <source>
        <dbReference type="Pfam" id="PF07992"/>
    </source>
</evidence>
<feature type="domain" description="FAD/NAD(P)-binding" evidence="6">
    <location>
        <begin position="4"/>
        <end position="167"/>
    </location>
</feature>
<dbReference type="EMBL" id="UINC01052676">
    <property type="protein sequence ID" value="SVB68273.1"/>
    <property type="molecule type" value="Genomic_DNA"/>
</dbReference>
<gene>
    <name evidence="7" type="ORF">METZ01_LOCUS221127</name>
</gene>
<dbReference type="Pfam" id="PF07992">
    <property type="entry name" value="Pyr_redox_2"/>
    <property type="match status" value="1"/>
</dbReference>
<accession>A0A382G139</accession>
<organism evidence="7">
    <name type="scientific">marine metagenome</name>
    <dbReference type="NCBI Taxonomy" id="408172"/>
    <lineage>
        <taxon>unclassified sequences</taxon>
        <taxon>metagenomes</taxon>
        <taxon>ecological metagenomes</taxon>
    </lineage>
</organism>
<protein>
    <recommendedName>
        <fullName evidence="6">FAD/NAD(P)-binding domain-containing protein</fullName>
    </recommendedName>
</protein>
<sequence>MPLSVAVVGAGPAGFYATDALLSFCPDAQVSIIDQWPTPFGLVRFGVAPDHLNTKNVTRIFDKTLAKEGVSFAGNVTVGRDVSYHELRSIFDLVIISVGMGRARSLNIPGVDTKGVISATDFVGWYNAVPGVNDCGKLVSGAKSAVVIGNGNVALDIARLLAKTESELAQTDIDPHAGQSLAMSKIQDIYVIGRRGPVEANFSFPELSELGDLERAEPVVDKGLFPADIKEVAEPMRKKKERNLRILESFSQLETGRKSVRVHLLFCASPLQIVGRKQVIGIDMMQNEVVGGQAKPTGR</sequence>
<comment type="cofactor">
    <cofactor evidence="1">
        <name>FAD</name>
        <dbReference type="ChEBI" id="CHEBI:57692"/>
    </cofactor>
</comment>